<evidence type="ECO:0000313" key="1">
    <source>
        <dbReference type="EMBL" id="GKV32426.1"/>
    </source>
</evidence>
<organism evidence="1 2">
    <name type="scientific">Rubroshorea leprosula</name>
    <dbReference type="NCBI Taxonomy" id="152421"/>
    <lineage>
        <taxon>Eukaryota</taxon>
        <taxon>Viridiplantae</taxon>
        <taxon>Streptophyta</taxon>
        <taxon>Embryophyta</taxon>
        <taxon>Tracheophyta</taxon>
        <taxon>Spermatophyta</taxon>
        <taxon>Magnoliopsida</taxon>
        <taxon>eudicotyledons</taxon>
        <taxon>Gunneridae</taxon>
        <taxon>Pentapetalae</taxon>
        <taxon>rosids</taxon>
        <taxon>malvids</taxon>
        <taxon>Malvales</taxon>
        <taxon>Dipterocarpaceae</taxon>
        <taxon>Rubroshorea</taxon>
    </lineage>
</organism>
<accession>A0AAV5L676</accession>
<dbReference type="Proteomes" id="UP001054252">
    <property type="component" value="Unassembled WGS sequence"/>
</dbReference>
<reference evidence="1 2" key="1">
    <citation type="journal article" date="2021" name="Commun. Biol.">
        <title>The genome of Shorea leprosula (Dipterocarpaceae) highlights the ecological relevance of drought in aseasonal tropical rainforests.</title>
        <authorList>
            <person name="Ng K.K.S."/>
            <person name="Kobayashi M.J."/>
            <person name="Fawcett J.A."/>
            <person name="Hatakeyama M."/>
            <person name="Paape T."/>
            <person name="Ng C.H."/>
            <person name="Ang C.C."/>
            <person name="Tnah L.H."/>
            <person name="Lee C.T."/>
            <person name="Nishiyama T."/>
            <person name="Sese J."/>
            <person name="O'Brien M.J."/>
            <person name="Copetti D."/>
            <person name="Mohd Noor M.I."/>
            <person name="Ong R.C."/>
            <person name="Putra M."/>
            <person name="Sireger I.Z."/>
            <person name="Indrioko S."/>
            <person name="Kosugi Y."/>
            <person name="Izuno A."/>
            <person name="Isagi Y."/>
            <person name="Lee S.L."/>
            <person name="Shimizu K.K."/>
        </authorList>
    </citation>
    <scope>NUCLEOTIDE SEQUENCE [LARGE SCALE GENOMIC DNA]</scope>
    <source>
        <strain evidence="1">214</strain>
    </source>
</reference>
<sequence>MDGNDVISSLYMTAKLAEGLVFAPPVVKIPTLIHAFWSNLHHLQATTPPGGGYLLLRSLQIAAPLTVQIQPLLPSLPPQHHRPHCQS</sequence>
<evidence type="ECO:0000313" key="2">
    <source>
        <dbReference type="Proteomes" id="UP001054252"/>
    </source>
</evidence>
<protein>
    <submittedName>
        <fullName evidence="1">Uncharacterized protein</fullName>
    </submittedName>
</protein>
<name>A0AAV5L676_9ROSI</name>
<dbReference type="EMBL" id="BPVZ01000095">
    <property type="protein sequence ID" value="GKV32426.1"/>
    <property type="molecule type" value="Genomic_DNA"/>
</dbReference>
<comment type="caution">
    <text evidence="1">The sequence shown here is derived from an EMBL/GenBank/DDBJ whole genome shotgun (WGS) entry which is preliminary data.</text>
</comment>
<keyword evidence="2" id="KW-1185">Reference proteome</keyword>
<gene>
    <name evidence="1" type="ORF">SLEP1_g41037</name>
</gene>
<proteinExistence type="predicted"/>
<dbReference type="AlphaFoldDB" id="A0AAV5L676"/>